<evidence type="ECO:0000313" key="1">
    <source>
        <dbReference type="EMBL" id="CAL5994496.1"/>
    </source>
</evidence>
<dbReference type="EMBL" id="CAXDID020000031">
    <property type="protein sequence ID" value="CAL5994496.1"/>
    <property type="molecule type" value="Genomic_DNA"/>
</dbReference>
<proteinExistence type="predicted"/>
<protein>
    <submittedName>
        <fullName evidence="1">EF-hand_domain pair</fullName>
    </submittedName>
</protein>
<accession>A0ABP1HMA5</accession>
<comment type="caution">
    <text evidence="1">The sequence shown here is derived from an EMBL/GenBank/DDBJ whole genome shotgun (WGS) entry which is preliminary data.</text>
</comment>
<keyword evidence="2" id="KW-1185">Reference proteome</keyword>
<dbReference type="InterPro" id="IPR011992">
    <property type="entry name" value="EF-hand-dom_pair"/>
</dbReference>
<evidence type="ECO:0000313" key="2">
    <source>
        <dbReference type="Proteomes" id="UP001642409"/>
    </source>
</evidence>
<organism evidence="1 2">
    <name type="scientific">Hexamita inflata</name>
    <dbReference type="NCBI Taxonomy" id="28002"/>
    <lineage>
        <taxon>Eukaryota</taxon>
        <taxon>Metamonada</taxon>
        <taxon>Diplomonadida</taxon>
        <taxon>Hexamitidae</taxon>
        <taxon>Hexamitinae</taxon>
        <taxon>Hexamita</taxon>
    </lineage>
</organism>
<name>A0ABP1HMA5_9EUKA</name>
<dbReference type="Gene3D" id="1.10.238.10">
    <property type="entry name" value="EF-hand"/>
    <property type="match status" value="2"/>
</dbReference>
<gene>
    <name evidence="1" type="ORF">HINF_LOCUS13584</name>
</gene>
<sequence>MKYNLDIESVRRSFHSIDITGQGTISVTQCSSQFTEVKIDIPSLKQLLSYMNEKTEITLDIFIKLSHILKNYSNQPYHLAFLVSDTDYALSLNSTQLKIAFKRLDIDVKMDILEDLCQTLGENGRVEFATFSQLVAIL</sequence>
<dbReference type="Proteomes" id="UP001642409">
    <property type="component" value="Unassembled WGS sequence"/>
</dbReference>
<dbReference type="SUPFAM" id="SSF47473">
    <property type="entry name" value="EF-hand"/>
    <property type="match status" value="1"/>
</dbReference>
<reference evidence="1 2" key="1">
    <citation type="submission" date="2024-07" db="EMBL/GenBank/DDBJ databases">
        <authorList>
            <person name="Akdeniz Z."/>
        </authorList>
    </citation>
    <scope>NUCLEOTIDE SEQUENCE [LARGE SCALE GENOMIC DNA]</scope>
</reference>